<dbReference type="GO" id="GO:0015297">
    <property type="term" value="F:antiporter activity"/>
    <property type="evidence" value="ECO:0007669"/>
    <property type="project" value="UniProtKB-KW"/>
</dbReference>
<accession>A0A2T0RVZ5</accession>
<dbReference type="PIRSF" id="PIRSF006603">
    <property type="entry name" value="DinF"/>
    <property type="match status" value="1"/>
</dbReference>
<comment type="caution">
    <text evidence="11">The sequence shown here is derived from an EMBL/GenBank/DDBJ whole genome shotgun (WGS) entry which is preliminary data.</text>
</comment>
<keyword evidence="5 10" id="KW-0812">Transmembrane</keyword>
<feature type="transmembrane region" description="Helical" evidence="10">
    <location>
        <begin position="162"/>
        <end position="183"/>
    </location>
</feature>
<protein>
    <recommendedName>
        <fullName evidence="9">Multidrug-efflux transporter</fullName>
    </recommendedName>
</protein>
<dbReference type="PANTHER" id="PTHR43298">
    <property type="entry name" value="MULTIDRUG RESISTANCE PROTEIN NORM-RELATED"/>
    <property type="match status" value="1"/>
</dbReference>
<evidence type="ECO:0000256" key="5">
    <source>
        <dbReference type="ARBA" id="ARBA00022692"/>
    </source>
</evidence>
<evidence type="ECO:0000256" key="1">
    <source>
        <dbReference type="ARBA" id="ARBA00004429"/>
    </source>
</evidence>
<evidence type="ECO:0000256" key="7">
    <source>
        <dbReference type="ARBA" id="ARBA00023065"/>
    </source>
</evidence>
<dbReference type="InterPro" id="IPR048279">
    <property type="entry name" value="MdtK-like"/>
</dbReference>
<proteinExistence type="predicted"/>
<dbReference type="CDD" id="cd13131">
    <property type="entry name" value="MATE_NorM_like"/>
    <property type="match status" value="1"/>
</dbReference>
<dbReference type="InterPro" id="IPR050222">
    <property type="entry name" value="MATE_MdtK"/>
</dbReference>
<dbReference type="GO" id="GO:0006811">
    <property type="term" value="P:monoatomic ion transport"/>
    <property type="evidence" value="ECO:0007669"/>
    <property type="project" value="UniProtKB-KW"/>
</dbReference>
<keyword evidence="3" id="KW-0050">Antiport</keyword>
<feature type="transmembrane region" description="Helical" evidence="10">
    <location>
        <begin position="418"/>
        <end position="440"/>
    </location>
</feature>
<keyword evidence="12" id="KW-1185">Reference proteome</keyword>
<feature type="transmembrane region" description="Helical" evidence="10">
    <location>
        <begin position="316"/>
        <end position="336"/>
    </location>
</feature>
<feature type="transmembrane region" description="Helical" evidence="10">
    <location>
        <begin position="356"/>
        <end position="373"/>
    </location>
</feature>
<feature type="transmembrane region" description="Helical" evidence="10">
    <location>
        <begin position="49"/>
        <end position="73"/>
    </location>
</feature>
<evidence type="ECO:0000256" key="3">
    <source>
        <dbReference type="ARBA" id="ARBA00022449"/>
    </source>
</evidence>
<feature type="transmembrane region" description="Helical" evidence="10">
    <location>
        <begin position="273"/>
        <end position="295"/>
    </location>
</feature>
<evidence type="ECO:0000256" key="2">
    <source>
        <dbReference type="ARBA" id="ARBA00022448"/>
    </source>
</evidence>
<dbReference type="EMBL" id="PVTD01000002">
    <property type="protein sequence ID" value="PRY25365.1"/>
    <property type="molecule type" value="Genomic_DNA"/>
</dbReference>
<name>A0A2T0RVZ5_9RHOB</name>
<reference evidence="11 12" key="1">
    <citation type="submission" date="2018-03" db="EMBL/GenBank/DDBJ databases">
        <title>Genomic Encyclopedia of Archaeal and Bacterial Type Strains, Phase II (KMG-II): from individual species to whole genera.</title>
        <authorList>
            <person name="Goeker M."/>
        </authorList>
    </citation>
    <scope>NUCLEOTIDE SEQUENCE [LARGE SCALE GENOMIC DNA]</scope>
    <source>
        <strain evidence="11 12">DSM 29328</strain>
    </source>
</reference>
<keyword evidence="6 10" id="KW-1133">Transmembrane helix</keyword>
<comment type="subcellular location">
    <subcellularLocation>
        <location evidence="1">Cell inner membrane</location>
        <topology evidence="1">Multi-pass membrane protein</topology>
    </subcellularLocation>
</comment>
<dbReference type="PANTHER" id="PTHR43298:SF2">
    <property type="entry name" value="FMN_FAD EXPORTER YEEO-RELATED"/>
    <property type="match status" value="1"/>
</dbReference>
<dbReference type="InterPro" id="IPR002528">
    <property type="entry name" value="MATE_fam"/>
</dbReference>
<dbReference type="AlphaFoldDB" id="A0A2T0RVZ5"/>
<sequence>MSTSMSYLGHARALLTLGVPLIGGHLAQFAIQATDTIMLGWYDVEALAAVVLAGSLFFTFFIMGSGFAFAVMPMVAAATENEEGDAHIRRVTRMGLWISLMYSALAMPIMIWSEPILLSIGQPPEIAQAASQYLSIAGWGMIPALGVMALKSYLSALEKADVVLWVTILAAVVNALVNYLLIFGSFGFPELGIRGAAIASVTVHVTSLVGLMLYAIRAFPQHELFVRFWRPDWVAFAQVFKLGWPISLTNLSEVGLFAFSAVMVGWLGTIPLAAHGIALQLASATFLVHLGLSNATTIRAGKAFGRGEVERLKRGAEVAIAMSILFAAITIAIFLTWPEELLSLFLDPDDPRKPEIIAIGVGLMAMAALFQLFDGGQVIAHGLLRGIQDTRVPMFMSAAAYWPVGITSGYLLGFTLGYGAIGVWAGLVFGLLVANVLLMWRFWRRSLPRLQAQAA</sequence>
<evidence type="ECO:0000313" key="11">
    <source>
        <dbReference type="EMBL" id="PRY25365.1"/>
    </source>
</evidence>
<organism evidence="11 12">
    <name type="scientific">Aliiruegeria haliotis</name>
    <dbReference type="NCBI Taxonomy" id="1280846"/>
    <lineage>
        <taxon>Bacteria</taxon>
        <taxon>Pseudomonadati</taxon>
        <taxon>Pseudomonadota</taxon>
        <taxon>Alphaproteobacteria</taxon>
        <taxon>Rhodobacterales</taxon>
        <taxon>Roseobacteraceae</taxon>
        <taxon>Aliiruegeria</taxon>
    </lineage>
</organism>
<feature type="transmembrane region" description="Helical" evidence="10">
    <location>
        <begin position="394"/>
        <end position="412"/>
    </location>
</feature>
<keyword evidence="7" id="KW-0406">Ion transport</keyword>
<keyword evidence="4" id="KW-1003">Cell membrane</keyword>
<evidence type="ECO:0000256" key="4">
    <source>
        <dbReference type="ARBA" id="ARBA00022475"/>
    </source>
</evidence>
<evidence type="ECO:0000313" key="12">
    <source>
        <dbReference type="Proteomes" id="UP000239480"/>
    </source>
</evidence>
<feature type="transmembrane region" description="Helical" evidence="10">
    <location>
        <begin position="133"/>
        <end position="150"/>
    </location>
</feature>
<gene>
    <name evidence="11" type="ORF">CLV78_102543</name>
</gene>
<dbReference type="Pfam" id="PF01554">
    <property type="entry name" value="MatE"/>
    <property type="match status" value="2"/>
</dbReference>
<evidence type="ECO:0000256" key="6">
    <source>
        <dbReference type="ARBA" id="ARBA00022989"/>
    </source>
</evidence>
<feature type="transmembrane region" description="Helical" evidence="10">
    <location>
        <begin position="195"/>
        <end position="216"/>
    </location>
</feature>
<feature type="transmembrane region" description="Helical" evidence="10">
    <location>
        <begin position="94"/>
        <end position="113"/>
    </location>
</feature>
<keyword evidence="2" id="KW-0813">Transport</keyword>
<evidence type="ECO:0000256" key="9">
    <source>
        <dbReference type="ARBA" id="ARBA00031636"/>
    </source>
</evidence>
<dbReference type="GO" id="GO:0005886">
    <property type="term" value="C:plasma membrane"/>
    <property type="evidence" value="ECO:0007669"/>
    <property type="project" value="UniProtKB-SubCell"/>
</dbReference>
<dbReference type="NCBIfam" id="TIGR00797">
    <property type="entry name" value="matE"/>
    <property type="match status" value="1"/>
</dbReference>
<dbReference type="OrthoDB" id="9780160at2"/>
<dbReference type="GO" id="GO:0042910">
    <property type="term" value="F:xenobiotic transmembrane transporter activity"/>
    <property type="evidence" value="ECO:0007669"/>
    <property type="project" value="InterPro"/>
</dbReference>
<feature type="transmembrane region" description="Helical" evidence="10">
    <location>
        <begin position="248"/>
        <end position="267"/>
    </location>
</feature>
<evidence type="ECO:0000256" key="10">
    <source>
        <dbReference type="SAM" id="Phobius"/>
    </source>
</evidence>
<keyword evidence="8 10" id="KW-0472">Membrane</keyword>
<dbReference type="RefSeq" id="WP_106204268.1">
    <property type="nucleotide sequence ID" value="NZ_PVTD01000002.1"/>
</dbReference>
<evidence type="ECO:0000256" key="8">
    <source>
        <dbReference type="ARBA" id="ARBA00023136"/>
    </source>
</evidence>
<dbReference type="Proteomes" id="UP000239480">
    <property type="component" value="Unassembled WGS sequence"/>
</dbReference>